<dbReference type="AlphaFoldDB" id="A0A1H3YDP1"/>
<reference evidence="3 4" key="1">
    <citation type="submission" date="2016-10" db="EMBL/GenBank/DDBJ databases">
        <authorList>
            <person name="de Groot N.N."/>
        </authorList>
    </citation>
    <scope>NUCLEOTIDE SEQUENCE [LARGE SCALE GENOMIC DNA]</scope>
    <source>
        <strain evidence="3 4">Vu-144</strain>
    </source>
</reference>
<organism evidence="3 4">
    <name type="scientific">Arachidicoccus rhizosphaerae</name>
    <dbReference type="NCBI Taxonomy" id="551991"/>
    <lineage>
        <taxon>Bacteria</taxon>
        <taxon>Pseudomonadati</taxon>
        <taxon>Bacteroidota</taxon>
        <taxon>Chitinophagia</taxon>
        <taxon>Chitinophagales</taxon>
        <taxon>Chitinophagaceae</taxon>
        <taxon>Arachidicoccus</taxon>
    </lineage>
</organism>
<dbReference type="STRING" id="551991.SAMN05192529_10817"/>
<evidence type="ECO:0000259" key="2">
    <source>
        <dbReference type="Pfam" id="PF20434"/>
    </source>
</evidence>
<evidence type="ECO:0000313" key="3">
    <source>
        <dbReference type="EMBL" id="SEA09593.1"/>
    </source>
</evidence>
<dbReference type="Gene3D" id="3.40.50.1820">
    <property type="entry name" value="alpha/beta hydrolase"/>
    <property type="match status" value="1"/>
</dbReference>
<accession>A0A1H3YDP1</accession>
<dbReference type="GO" id="GO:0016787">
    <property type="term" value="F:hydrolase activity"/>
    <property type="evidence" value="ECO:0007669"/>
    <property type="project" value="UniProtKB-KW"/>
</dbReference>
<sequence length="299" mass="32892">MKNYFLVFIGMLLGACVVYGQDSLALYEGRVPGSKQAENLEYVENNEVHHKVSEPKLIVYPAPADKANGTGVIICPGGGYEGLWMVHEGSSVAERLNALGITAFILKYRMPDDRTMVNKSFGPLADAQRAIELVRQNAEKWKIKPDKIGIIGFSAGGHLASSLGTHFDSAVIVNPGHTNLRPDFMILVYPVISMQKGVTHMGSRNALLGKAPTSQMVDYFSNDQRVTDNTPPTLLLQATDDGLVPVQNSLLFYQALLKHHVSAAMHIFDKGGHGFPLEPAKSHWFGYAADWLRFKGWIK</sequence>
<name>A0A1H3YDP1_9BACT</name>
<dbReference type="Pfam" id="PF20434">
    <property type="entry name" value="BD-FAE"/>
    <property type="match status" value="1"/>
</dbReference>
<dbReference type="EMBL" id="FNQY01000008">
    <property type="protein sequence ID" value="SEA09593.1"/>
    <property type="molecule type" value="Genomic_DNA"/>
</dbReference>
<dbReference type="PROSITE" id="PS51257">
    <property type="entry name" value="PROKAR_LIPOPROTEIN"/>
    <property type="match status" value="1"/>
</dbReference>
<dbReference type="InterPro" id="IPR049492">
    <property type="entry name" value="BD-FAE-like_dom"/>
</dbReference>
<dbReference type="SUPFAM" id="SSF53474">
    <property type="entry name" value="alpha/beta-Hydrolases"/>
    <property type="match status" value="1"/>
</dbReference>
<dbReference type="Proteomes" id="UP000199041">
    <property type="component" value="Unassembled WGS sequence"/>
</dbReference>
<proteinExistence type="predicted"/>
<keyword evidence="1" id="KW-0378">Hydrolase</keyword>
<dbReference type="PANTHER" id="PTHR48081:SF6">
    <property type="entry name" value="PEPTIDASE S9 PROLYL OLIGOPEPTIDASE CATALYTIC DOMAIN-CONTAINING PROTEIN"/>
    <property type="match status" value="1"/>
</dbReference>
<dbReference type="InterPro" id="IPR050300">
    <property type="entry name" value="GDXG_lipolytic_enzyme"/>
</dbReference>
<evidence type="ECO:0000313" key="4">
    <source>
        <dbReference type="Proteomes" id="UP000199041"/>
    </source>
</evidence>
<keyword evidence="4" id="KW-1185">Reference proteome</keyword>
<dbReference type="PANTHER" id="PTHR48081">
    <property type="entry name" value="AB HYDROLASE SUPERFAMILY PROTEIN C4A8.06C"/>
    <property type="match status" value="1"/>
</dbReference>
<protein>
    <submittedName>
        <fullName evidence="3">Acetyl esterase/lipase</fullName>
    </submittedName>
</protein>
<gene>
    <name evidence="3" type="ORF">SAMN05192529_10817</name>
</gene>
<dbReference type="InterPro" id="IPR029058">
    <property type="entry name" value="AB_hydrolase_fold"/>
</dbReference>
<dbReference type="RefSeq" id="WP_211481796.1">
    <property type="nucleotide sequence ID" value="NZ_FNQY01000008.1"/>
</dbReference>
<feature type="domain" description="BD-FAE-like" evidence="2">
    <location>
        <begin position="63"/>
        <end position="256"/>
    </location>
</feature>
<evidence type="ECO:0000256" key="1">
    <source>
        <dbReference type="ARBA" id="ARBA00022801"/>
    </source>
</evidence>